<dbReference type="EMBL" id="JBIGHY010000004">
    <property type="protein sequence ID" value="MFG6414890.1"/>
    <property type="molecule type" value="Genomic_DNA"/>
</dbReference>
<organism evidence="2 3">
    <name type="scientific">Pelomonas dachongensis</name>
    <dbReference type="NCBI Taxonomy" id="3299029"/>
    <lineage>
        <taxon>Bacteria</taxon>
        <taxon>Pseudomonadati</taxon>
        <taxon>Pseudomonadota</taxon>
        <taxon>Betaproteobacteria</taxon>
        <taxon>Burkholderiales</taxon>
        <taxon>Sphaerotilaceae</taxon>
        <taxon>Roseateles</taxon>
    </lineage>
</organism>
<protein>
    <recommendedName>
        <fullName evidence="4">DUF1579 domain-containing protein</fullName>
    </recommendedName>
</protein>
<evidence type="ECO:0000256" key="1">
    <source>
        <dbReference type="SAM" id="MobiDB-lite"/>
    </source>
</evidence>
<evidence type="ECO:0000313" key="3">
    <source>
        <dbReference type="Proteomes" id="UP001606300"/>
    </source>
</evidence>
<evidence type="ECO:0008006" key="4">
    <source>
        <dbReference type="Google" id="ProtNLM"/>
    </source>
</evidence>
<proteinExistence type="predicted"/>
<sequence>MSHALHDQLNVTEQGHPSLGAAADTFDRFVGSWDMDCVFTAADGVQTTMTGEWHFGWILGGHVVQDVLYFYPKGQRPQHAAELRGGTTVRLFDPKAKQWLVSWFAALRGEVIHLKGGVEGDRIVLRGVDVDGSSLRWSFNDIQPDRFRWLGETSVDGGKHWRVEQEMHLRRTPPPARSPSSGRWRQHDPQADRGGGNVSGVPSGGAGEVVEGDQPPAQIPHGGLLLR</sequence>
<dbReference type="RefSeq" id="WP_394470954.1">
    <property type="nucleotide sequence ID" value="NZ_JBIGHY010000004.1"/>
</dbReference>
<name>A0ABW7ERJ6_9BURK</name>
<accession>A0ABW7ERJ6</accession>
<comment type="caution">
    <text evidence="2">The sequence shown here is derived from an EMBL/GenBank/DDBJ whole genome shotgun (WGS) entry which is preliminary data.</text>
</comment>
<reference evidence="2 3" key="1">
    <citation type="submission" date="2024-09" db="EMBL/GenBank/DDBJ databases">
        <title>Novel species of the genus Pelomonas and Roseateles isolated from streams.</title>
        <authorList>
            <person name="Lu H."/>
        </authorList>
    </citation>
    <scope>NUCLEOTIDE SEQUENCE [LARGE SCALE GENOMIC DNA]</scope>
    <source>
        <strain evidence="2 3">DC23W</strain>
    </source>
</reference>
<feature type="compositionally biased region" description="Gly residues" evidence="1">
    <location>
        <begin position="193"/>
        <end position="207"/>
    </location>
</feature>
<dbReference type="Proteomes" id="UP001606300">
    <property type="component" value="Unassembled WGS sequence"/>
</dbReference>
<feature type="region of interest" description="Disordered" evidence="1">
    <location>
        <begin position="165"/>
        <end position="227"/>
    </location>
</feature>
<gene>
    <name evidence="2" type="ORF">ACG02S_13395</name>
</gene>
<evidence type="ECO:0000313" key="2">
    <source>
        <dbReference type="EMBL" id="MFG6414890.1"/>
    </source>
</evidence>
<keyword evidence="3" id="KW-1185">Reference proteome</keyword>